<accession>A0ABU8Q1F3</accession>
<gene>
    <name evidence="2" type="ORF">WH159_03300</name>
</gene>
<protein>
    <submittedName>
        <fullName evidence="2">SirB2 family protein</fullName>
    </submittedName>
</protein>
<comment type="caution">
    <text evidence="2">The sequence shown here is derived from an EMBL/GenBank/DDBJ whole genome shotgun (WGS) entry which is preliminary data.</text>
</comment>
<feature type="transmembrane region" description="Helical" evidence="1">
    <location>
        <begin position="45"/>
        <end position="65"/>
    </location>
</feature>
<dbReference type="PIRSF" id="PIRSF005610">
    <property type="entry name" value="SirB"/>
    <property type="match status" value="1"/>
</dbReference>
<feature type="transmembrane region" description="Helical" evidence="1">
    <location>
        <begin position="102"/>
        <end position="119"/>
    </location>
</feature>
<feature type="transmembrane region" description="Helical" evidence="1">
    <location>
        <begin position="71"/>
        <end position="90"/>
    </location>
</feature>
<evidence type="ECO:0000256" key="1">
    <source>
        <dbReference type="SAM" id="Phobius"/>
    </source>
</evidence>
<dbReference type="InterPro" id="IPR007360">
    <property type="entry name" value="SirB"/>
</dbReference>
<dbReference type="Proteomes" id="UP001380365">
    <property type="component" value="Unassembled WGS sequence"/>
</dbReference>
<feature type="transmembrane region" description="Helical" evidence="1">
    <location>
        <begin position="12"/>
        <end position="33"/>
    </location>
</feature>
<dbReference type="EMBL" id="JBBGZA010000001">
    <property type="protein sequence ID" value="MEJ5093575.1"/>
    <property type="molecule type" value="Genomic_DNA"/>
</dbReference>
<keyword evidence="1" id="KW-0472">Membrane</keyword>
<keyword evidence="1" id="KW-0812">Transmembrane</keyword>
<organism evidence="2 3">
    <name type="scientific">Sphingomonas molluscorum</name>
    <dbReference type="NCBI Taxonomy" id="418184"/>
    <lineage>
        <taxon>Bacteria</taxon>
        <taxon>Pseudomonadati</taxon>
        <taxon>Pseudomonadota</taxon>
        <taxon>Alphaproteobacteria</taxon>
        <taxon>Sphingomonadales</taxon>
        <taxon>Sphingomonadaceae</taxon>
        <taxon>Sphingomonas</taxon>
    </lineage>
</organism>
<keyword evidence="3" id="KW-1185">Reference proteome</keyword>
<sequence>MEHYYLEIRAVHIWAALTGFSLFLIRSLARNLLGARWPLALPLRCLSWSIDTTLLTAALMLVTIVNQGPFADSWLTVKVLLLPPYIFLAYRALRAGTPAGRWLSLAGAAFVFYGIYAVARAHHPLGPFA</sequence>
<dbReference type="Pfam" id="PF04247">
    <property type="entry name" value="SirB"/>
    <property type="match status" value="1"/>
</dbReference>
<proteinExistence type="predicted"/>
<reference evidence="2 3" key="1">
    <citation type="submission" date="2023-12" db="EMBL/GenBank/DDBJ databases">
        <title>Gut-associated functions are favored during microbiome assembly across C. elegans life.</title>
        <authorList>
            <person name="Zimmermann J."/>
        </authorList>
    </citation>
    <scope>NUCLEOTIDE SEQUENCE [LARGE SCALE GENOMIC DNA]</scope>
    <source>
        <strain evidence="2 3">JUb134</strain>
    </source>
</reference>
<name>A0ABU8Q1F3_9SPHN</name>
<evidence type="ECO:0000313" key="2">
    <source>
        <dbReference type="EMBL" id="MEJ5093575.1"/>
    </source>
</evidence>
<dbReference type="RefSeq" id="WP_132883915.1">
    <property type="nucleotide sequence ID" value="NZ_JBBGZA010000001.1"/>
</dbReference>
<evidence type="ECO:0000313" key="3">
    <source>
        <dbReference type="Proteomes" id="UP001380365"/>
    </source>
</evidence>
<keyword evidence="1" id="KW-1133">Transmembrane helix</keyword>